<accession>A0A3J8T651</accession>
<dbReference type="Pfam" id="PF05947">
    <property type="entry name" value="T6SS_TssF"/>
    <property type="match status" value="1"/>
</dbReference>
<sequence length="619" mass="70931">MISEERYYREELDYIRQYARLLARENPRLELFLGSKNADPGIERLMEGFAFLSGRLREKIEDVFPEITVPLINRQCPNYLRTVPAMTVIEYTPDNTLTTPITVPRNAQVMNTPQKSTATEEDYLLPGGQDSQPEEEAPPCIFTLCRDIRLLPLRVSEVNNLSTPAQGILDITFTPLPGGRITASDLNGISLWLANGDDASRQDIYLWLCRHRREAEVISDGRHYPQPELALKPSGFSNHESLLPQPEKHHNGYRVMQDWFCFQEAFFFFELSGVALPDNAITRPFTLRLHFDQPLPETVCLNRHSLRLHCAPAVNLFIHDAVPITPVSPHQEYPLQASHLWPDYFDIFRVNSVQGQEHHTFREEDLDGLSRRGSARHWLSSDHFPRPLEYHRERQIIYWQHMMRRSLFSEQPDHFISLRHSDNSIPDTTLTGREPVQISLTCTNREQPCLLAPGDISIPVGQNASVASLRNVTVPTKPIPPVPDGPLHWSLLNTLSLNYLTMNDVEALRDILRTFDRAAIHTPFCARLSPEKLNALERLETRPGDRIFRGVAVRGLSSTLYVNPQPFSGKGEMHQLGTALSHFFALYASTNSWHMLTMVNTHTQETWRWTERTGQFPVM</sequence>
<dbReference type="EMBL" id="RNGN01000085">
    <property type="protein sequence ID" value="MFX64934.1"/>
    <property type="molecule type" value="Genomic_DNA"/>
</dbReference>
<dbReference type="Proteomes" id="UP000885417">
    <property type="component" value="Unassembled WGS sequence"/>
</dbReference>
<dbReference type="AlphaFoldDB" id="A0A3J8T651"/>
<name>A0A3J8T651_SALER</name>
<dbReference type="PANTHER" id="PTHR35370:SF1">
    <property type="entry name" value="TYPE VI SECRETION SYSTEM COMPONENT TSSF1"/>
    <property type="match status" value="1"/>
</dbReference>
<evidence type="ECO:0000313" key="1">
    <source>
        <dbReference type="EMBL" id="MFX64934.1"/>
    </source>
</evidence>
<dbReference type="NCBIfam" id="TIGR03359">
    <property type="entry name" value="VI_chp_6"/>
    <property type="match status" value="1"/>
</dbReference>
<protein>
    <submittedName>
        <fullName evidence="1">Type VI secretion system baseplate subunit TssF</fullName>
    </submittedName>
</protein>
<comment type="caution">
    <text evidence="1">The sequence shown here is derived from an EMBL/GenBank/DDBJ whole genome shotgun (WGS) entry which is preliminary data.</text>
</comment>
<dbReference type="InterPro" id="IPR010272">
    <property type="entry name" value="T6SS_TssF"/>
</dbReference>
<organism evidence="1">
    <name type="scientific">Salmonella enterica</name>
    <name type="common">Salmonella choleraesuis</name>
    <dbReference type="NCBI Taxonomy" id="28901"/>
    <lineage>
        <taxon>Bacteria</taxon>
        <taxon>Pseudomonadati</taxon>
        <taxon>Pseudomonadota</taxon>
        <taxon>Gammaproteobacteria</taxon>
        <taxon>Enterobacterales</taxon>
        <taxon>Enterobacteriaceae</taxon>
        <taxon>Salmonella</taxon>
    </lineage>
</organism>
<reference evidence="1" key="1">
    <citation type="submission" date="2018-10" db="EMBL/GenBank/DDBJ databases">
        <authorList>
            <consortium name="PulseNet: The National Subtyping Network for Foodborne Disease Surveillance"/>
            <person name="Tarr C.L."/>
            <person name="Trees E."/>
            <person name="Katz L.S."/>
            <person name="Carleton-Romer H.A."/>
            <person name="Stroika S."/>
            <person name="Kucerova Z."/>
            <person name="Roache K.F."/>
            <person name="Sabol A.L."/>
            <person name="Besser J."/>
            <person name="Gerner-Smidt P."/>
        </authorList>
    </citation>
    <scope>NUCLEOTIDE SEQUENCE [LARGE SCALE GENOMIC DNA]</scope>
    <source>
        <strain evidence="1">PNUSAS059279</strain>
    </source>
</reference>
<proteinExistence type="predicted"/>
<gene>
    <name evidence="1" type="primary">tssF</name>
    <name evidence="1" type="ORF">ED173_18870</name>
</gene>
<dbReference type="PANTHER" id="PTHR35370">
    <property type="entry name" value="CYTOPLASMIC PROTEIN-RELATED-RELATED"/>
    <property type="match status" value="1"/>
</dbReference>
<dbReference type="PIRSF" id="PIRSF028304">
    <property type="entry name" value="UCP028304"/>
    <property type="match status" value="1"/>
</dbReference>